<evidence type="ECO:0000259" key="3">
    <source>
        <dbReference type="PROSITE" id="PS50980"/>
    </source>
</evidence>
<evidence type="ECO:0000256" key="2">
    <source>
        <dbReference type="ARBA" id="ARBA00074538"/>
    </source>
</evidence>
<proteinExistence type="inferred from homology"/>
<accession>A0A937F9S7</accession>
<dbReference type="EMBL" id="JAESIY010000005">
    <property type="protein sequence ID" value="MBL3656553.1"/>
    <property type="molecule type" value="Genomic_DNA"/>
</dbReference>
<dbReference type="InterPro" id="IPR011763">
    <property type="entry name" value="COA_CT_C"/>
</dbReference>
<keyword evidence="6" id="KW-1185">Reference proteome</keyword>
<feature type="domain" description="CoA carboxyltransferase C-terminal" evidence="4">
    <location>
        <begin position="276"/>
        <end position="522"/>
    </location>
</feature>
<dbReference type="InterPro" id="IPR051047">
    <property type="entry name" value="AccD/PCCB"/>
</dbReference>
<dbReference type="GO" id="GO:0015977">
    <property type="term" value="P:carbon fixation"/>
    <property type="evidence" value="ECO:0007669"/>
    <property type="project" value="UniProtKB-ARBA"/>
</dbReference>
<gene>
    <name evidence="5" type="ORF">JL102_10450</name>
</gene>
<dbReference type="AlphaFoldDB" id="A0A937F9S7"/>
<dbReference type="PROSITE" id="PS50989">
    <property type="entry name" value="COA_CT_CTER"/>
    <property type="match status" value="1"/>
</dbReference>
<dbReference type="InterPro" id="IPR034733">
    <property type="entry name" value="AcCoA_carboxyl_beta"/>
</dbReference>
<evidence type="ECO:0000313" key="5">
    <source>
        <dbReference type="EMBL" id="MBL3656553.1"/>
    </source>
</evidence>
<dbReference type="GO" id="GO:0004658">
    <property type="term" value="F:propionyl-CoA carboxylase activity"/>
    <property type="evidence" value="ECO:0007669"/>
    <property type="project" value="UniProtKB-ARBA"/>
</dbReference>
<dbReference type="GO" id="GO:0009317">
    <property type="term" value="C:acetyl-CoA carboxylase complex"/>
    <property type="evidence" value="ECO:0007669"/>
    <property type="project" value="UniProtKB-ARBA"/>
</dbReference>
<evidence type="ECO:0000259" key="4">
    <source>
        <dbReference type="PROSITE" id="PS50989"/>
    </source>
</evidence>
<comment type="caution">
    <text evidence="5">The sequence shown here is derived from an EMBL/GenBank/DDBJ whole genome shotgun (WGS) entry which is preliminary data.</text>
</comment>
<dbReference type="PANTHER" id="PTHR43842">
    <property type="entry name" value="PROPIONYL-COA CARBOXYLASE BETA CHAIN"/>
    <property type="match status" value="1"/>
</dbReference>
<dbReference type="GO" id="GO:0003989">
    <property type="term" value="F:acetyl-CoA carboxylase activity"/>
    <property type="evidence" value="ECO:0007669"/>
    <property type="project" value="UniProtKB-ARBA"/>
</dbReference>
<dbReference type="FunFam" id="3.90.226.10:FF:000017">
    <property type="entry name" value="Propionyl-CoA carboxylase subunit beta 5"/>
    <property type="match status" value="1"/>
</dbReference>
<dbReference type="PROSITE" id="PS50980">
    <property type="entry name" value="COA_CT_NTER"/>
    <property type="match status" value="1"/>
</dbReference>
<dbReference type="FunFam" id="3.90.226.10:FF:000016">
    <property type="entry name" value="Propionyl-CoA carboxylase, beta subunit"/>
    <property type="match status" value="1"/>
</dbReference>
<dbReference type="InterPro" id="IPR029045">
    <property type="entry name" value="ClpP/crotonase-like_dom_sf"/>
</dbReference>
<evidence type="ECO:0000313" key="6">
    <source>
        <dbReference type="Proteomes" id="UP000659388"/>
    </source>
</evidence>
<dbReference type="Pfam" id="PF01039">
    <property type="entry name" value="Carboxyl_trans"/>
    <property type="match status" value="1"/>
</dbReference>
<evidence type="ECO:0000256" key="1">
    <source>
        <dbReference type="ARBA" id="ARBA00006102"/>
    </source>
</evidence>
<dbReference type="Gene3D" id="3.90.226.10">
    <property type="entry name" value="2-enoyl-CoA Hydratase, Chain A, domain 1"/>
    <property type="match status" value="2"/>
</dbReference>
<dbReference type="Proteomes" id="UP000659388">
    <property type="component" value="Unassembled WGS sequence"/>
</dbReference>
<dbReference type="RefSeq" id="WP_202244341.1">
    <property type="nucleotide sequence ID" value="NZ_JAESIY010000005.1"/>
</dbReference>
<feature type="domain" description="CoA carboxyltransferase N-terminal" evidence="3">
    <location>
        <begin position="16"/>
        <end position="272"/>
    </location>
</feature>
<protein>
    <recommendedName>
        <fullName evidence="2">Propionyl-CoA carboxylase beta chain</fullName>
    </recommendedName>
</protein>
<reference evidence="5" key="1">
    <citation type="submission" date="2021-01" db="EMBL/GenBank/DDBJ databases">
        <title>Fulvivirga kasyanovii gen. nov., sp nov., a novel member of the phylum Bacteroidetes isolated from seawater in a mussel farm.</title>
        <authorList>
            <person name="Zhao L.-H."/>
            <person name="Wang Z.-J."/>
        </authorList>
    </citation>
    <scope>NUCLEOTIDE SEQUENCE</scope>
    <source>
        <strain evidence="5">2943</strain>
    </source>
</reference>
<dbReference type="SUPFAM" id="SSF52096">
    <property type="entry name" value="ClpP/crotonase"/>
    <property type="match status" value="2"/>
</dbReference>
<comment type="similarity">
    <text evidence="1">Belongs to the AccD/PCCB family.</text>
</comment>
<name>A0A937F9S7_9BACT</name>
<dbReference type="PANTHER" id="PTHR43842:SF2">
    <property type="entry name" value="PROPIONYL-COA CARBOXYLASE BETA CHAIN, MITOCHONDRIAL"/>
    <property type="match status" value="1"/>
</dbReference>
<sequence>MDEKKSKKPVYTLPTNKEKYALLKEKEKEALLGGGEDRIQTQHDKGKLTARERIHLLLDEGSFEEIGKFVMHRCKDFGLDQQYYPGDGVITGYGTVNGRLVYVFSQDFTVFGGSLSETHAEKIVKLMDLAMQNGAPIIGLNDSGGARIQEGVVSLAGYADIFFKNTMASGVIPQISAIMGPCAGGAVYSPAITDFIFMVENTSYMFVTGPNVVKTVTQENVTAEELGGASAHSTKSGVTHFACANEAVCINEIKKLLSYVPQNCEEDAPVYPYEVKEDETVAKLNDLIPDNPNKPYDMKEVINGIVDADSFLEVHENFAENIVVGMARIGGRSIGVVGNQPASLAGVLDINASTKGARFVRFCDCFNIPLLVLEDVPGFLPGTDQEWNGIITNGAKLLYAFSEATVPRITVITRKAYGGAYDVMNSKHIGADMNYAWPMAEIAVMGAKGAAEIIFRKEISAADDPEVKLQEKIDEYTGKFANPYRAAHRGYIDEVILPEDTRSKLIRAFKMLENKVATLPRKKHGNIPL</sequence>
<organism evidence="5 6">
    <name type="scientific">Fulvivirga sediminis</name>
    <dbReference type="NCBI Taxonomy" id="2803949"/>
    <lineage>
        <taxon>Bacteria</taxon>
        <taxon>Pseudomonadati</taxon>
        <taxon>Bacteroidota</taxon>
        <taxon>Cytophagia</taxon>
        <taxon>Cytophagales</taxon>
        <taxon>Fulvivirgaceae</taxon>
        <taxon>Fulvivirga</taxon>
    </lineage>
</organism>
<dbReference type="InterPro" id="IPR011762">
    <property type="entry name" value="COA_CT_N"/>
</dbReference>